<keyword evidence="2" id="KW-1133">Transmembrane helix</keyword>
<organism evidence="3 4">
    <name type="scientific">Demequina litorisediminis</name>
    <dbReference type="NCBI Taxonomy" id="1849022"/>
    <lineage>
        <taxon>Bacteria</taxon>
        <taxon>Bacillati</taxon>
        <taxon>Actinomycetota</taxon>
        <taxon>Actinomycetes</taxon>
        <taxon>Micrococcales</taxon>
        <taxon>Demequinaceae</taxon>
        <taxon>Demequina</taxon>
    </lineage>
</organism>
<keyword evidence="2" id="KW-0472">Membrane</keyword>
<evidence type="ECO:0000313" key="4">
    <source>
        <dbReference type="Proteomes" id="UP001157125"/>
    </source>
</evidence>
<gene>
    <name evidence="3" type="ORF">GCM10025876_00170</name>
</gene>
<comment type="caution">
    <text evidence="3">The sequence shown here is derived from an EMBL/GenBank/DDBJ whole genome shotgun (WGS) entry which is preliminary data.</text>
</comment>
<sequence length="272" mass="28293">MTENPQADAVSWTAATGPSTSTITAGTETSTVAVSDGNILAEGEVDMSAPDTVEITITSPTGTVFTMDANGAITESKSLHSRAAGGPHGPRTFAPTRGSASLYQTHHRGKGPGHVANRLRTTDDDGLGIIEVIVAMLLFGILAVAMVPPILLALQVTAKTTTIASAQEVAQERVEQARVAAALCADFRIFIAGEPADDYTDTRGARYSLTESFQVPGLTVAETEADTSWCKDESDPDAATVLVTYRVEVTSLDTDNPDVADVSTMIAVPGLG</sequence>
<dbReference type="RefSeq" id="WP_284327067.1">
    <property type="nucleotide sequence ID" value="NZ_BSUN01000001.1"/>
</dbReference>
<feature type="region of interest" description="Disordered" evidence="1">
    <location>
        <begin position="1"/>
        <end position="23"/>
    </location>
</feature>
<evidence type="ECO:0000313" key="3">
    <source>
        <dbReference type="EMBL" id="GMA33813.1"/>
    </source>
</evidence>
<evidence type="ECO:0000256" key="2">
    <source>
        <dbReference type="SAM" id="Phobius"/>
    </source>
</evidence>
<keyword evidence="2" id="KW-0812">Transmembrane</keyword>
<dbReference type="EMBL" id="BSUN01000001">
    <property type="protein sequence ID" value="GMA33813.1"/>
    <property type="molecule type" value="Genomic_DNA"/>
</dbReference>
<dbReference type="Proteomes" id="UP001157125">
    <property type="component" value="Unassembled WGS sequence"/>
</dbReference>
<feature type="transmembrane region" description="Helical" evidence="2">
    <location>
        <begin position="127"/>
        <end position="151"/>
    </location>
</feature>
<keyword evidence="4" id="KW-1185">Reference proteome</keyword>
<protein>
    <recommendedName>
        <fullName evidence="5">Prepilin-type N-terminal cleavage/methylation domain-containing protein</fullName>
    </recommendedName>
</protein>
<accession>A0ABQ6IAM7</accession>
<name>A0ABQ6IAM7_9MICO</name>
<reference evidence="4" key="1">
    <citation type="journal article" date="2019" name="Int. J. Syst. Evol. Microbiol.">
        <title>The Global Catalogue of Microorganisms (GCM) 10K type strain sequencing project: providing services to taxonomists for standard genome sequencing and annotation.</title>
        <authorList>
            <consortium name="The Broad Institute Genomics Platform"/>
            <consortium name="The Broad Institute Genome Sequencing Center for Infectious Disease"/>
            <person name="Wu L."/>
            <person name="Ma J."/>
        </authorList>
    </citation>
    <scope>NUCLEOTIDE SEQUENCE [LARGE SCALE GENOMIC DNA]</scope>
    <source>
        <strain evidence="4">NBRC 112299</strain>
    </source>
</reference>
<evidence type="ECO:0000256" key="1">
    <source>
        <dbReference type="SAM" id="MobiDB-lite"/>
    </source>
</evidence>
<evidence type="ECO:0008006" key="5">
    <source>
        <dbReference type="Google" id="ProtNLM"/>
    </source>
</evidence>
<proteinExistence type="predicted"/>